<reference evidence="2" key="1">
    <citation type="submission" date="2022-12" db="EMBL/GenBank/DDBJ databases">
        <authorList>
            <person name="Webb A."/>
        </authorList>
    </citation>
    <scope>NUCLEOTIDE SEQUENCE</scope>
    <source>
        <strain evidence="2">Pf2</strain>
    </source>
</reference>
<gene>
    <name evidence="2" type="ORF">PFR002_LOCUS3936</name>
</gene>
<proteinExistence type="predicted"/>
<comment type="caution">
    <text evidence="2">The sequence shown here is derived from an EMBL/GenBank/DDBJ whole genome shotgun (WGS) entry which is preliminary data.</text>
</comment>
<dbReference type="Proteomes" id="UP001159659">
    <property type="component" value="Unassembled WGS sequence"/>
</dbReference>
<dbReference type="InterPro" id="IPR021109">
    <property type="entry name" value="Peptidase_aspartic_dom_sf"/>
</dbReference>
<dbReference type="CDD" id="cd00303">
    <property type="entry name" value="retropepsin_like"/>
    <property type="match status" value="1"/>
</dbReference>
<evidence type="ECO:0000256" key="1">
    <source>
        <dbReference type="SAM" id="MobiDB-lite"/>
    </source>
</evidence>
<dbReference type="Pfam" id="PF08284">
    <property type="entry name" value="RVP_2"/>
    <property type="match status" value="1"/>
</dbReference>
<sequence length="187" mass="20481">MTVRLATGASVTVKKRVVGIHYTLEGKKYDDDFIVLDLDDKFDVILGLPWLRWYEPWVSWQHRTVKMPAACSSDGHLMNVLERSQACECTTSECDGLTCDSVVSTTAQELSVTDSHAVEQAAGGCARAQAAPKVHHSNKSSGPGHECSPRGQHSPKSKPVAQKRQHGSPRSTGGLIVEDLAWLRHHN</sequence>
<name>A0AAV0TDP1_9STRA</name>
<dbReference type="EMBL" id="CANTFK010000633">
    <property type="protein sequence ID" value="CAI5720134.1"/>
    <property type="molecule type" value="Genomic_DNA"/>
</dbReference>
<organism evidence="2 3">
    <name type="scientific">Peronospora farinosa</name>
    <dbReference type="NCBI Taxonomy" id="134698"/>
    <lineage>
        <taxon>Eukaryota</taxon>
        <taxon>Sar</taxon>
        <taxon>Stramenopiles</taxon>
        <taxon>Oomycota</taxon>
        <taxon>Peronosporomycetes</taxon>
        <taxon>Peronosporales</taxon>
        <taxon>Peronosporaceae</taxon>
        <taxon>Peronospora</taxon>
    </lineage>
</organism>
<evidence type="ECO:0000313" key="2">
    <source>
        <dbReference type="EMBL" id="CAI5720134.1"/>
    </source>
</evidence>
<dbReference type="Gene3D" id="2.40.70.10">
    <property type="entry name" value="Acid Proteases"/>
    <property type="match status" value="1"/>
</dbReference>
<evidence type="ECO:0000313" key="3">
    <source>
        <dbReference type="Proteomes" id="UP001159659"/>
    </source>
</evidence>
<protein>
    <submittedName>
        <fullName evidence="2">Uncharacterized protein</fullName>
    </submittedName>
</protein>
<accession>A0AAV0TDP1</accession>
<feature type="region of interest" description="Disordered" evidence="1">
    <location>
        <begin position="123"/>
        <end position="173"/>
    </location>
</feature>
<feature type="compositionally biased region" description="Basic residues" evidence="1">
    <location>
        <begin position="153"/>
        <end position="167"/>
    </location>
</feature>
<dbReference type="AlphaFoldDB" id="A0AAV0TDP1"/>